<dbReference type="InterPro" id="IPR017856">
    <property type="entry name" value="Integrase-like_N"/>
</dbReference>
<dbReference type="SUPFAM" id="SSF75625">
    <property type="entry name" value="YebC-like"/>
    <property type="match status" value="1"/>
</dbReference>
<dbReference type="Gene3D" id="1.10.10.200">
    <property type="match status" value="1"/>
</dbReference>
<organism evidence="5 6">
    <name type="scientific">Cladosporium halotolerans</name>
    <dbReference type="NCBI Taxonomy" id="1052096"/>
    <lineage>
        <taxon>Eukaryota</taxon>
        <taxon>Fungi</taxon>
        <taxon>Dikarya</taxon>
        <taxon>Ascomycota</taxon>
        <taxon>Pezizomycotina</taxon>
        <taxon>Dothideomycetes</taxon>
        <taxon>Dothideomycetidae</taxon>
        <taxon>Cladosporiales</taxon>
        <taxon>Cladosporiaceae</taxon>
        <taxon>Cladosporium</taxon>
    </lineage>
</organism>
<protein>
    <submittedName>
        <fullName evidence="5">Uncharacterized protein</fullName>
    </submittedName>
</protein>
<feature type="domain" description="TACO1/YebC-like second and third" evidence="3">
    <location>
        <begin position="114"/>
        <end position="273"/>
    </location>
</feature>
<comment type="subcellular location">
    <subcellularLocation>
        <location evidence="1">Mitochondrion</location>
    </subcellularLocation>
</comment>
<dbReference type="InterPro" id="IPR029072">
    <property type="entry name" value="YebC-like"/>
</dbReference>
<dbReference type="FunFam" id="1.10.10.200:FF:000002">
    <property type="entry name" value="Probable transcriptional regulatory protein CLM62_37755"/>
    <property type="match status" value="1"/>
</dbReference>
<dbReference type="InterPro" id="IPR026564">
    <property type="entry name" value="Transcrip_reg_TACO1-like_dom3"/>
</dbReference>
<comment type="caution">
    <text evidence="5">The sequence shown here is derived from an EMBL/GenBank/DDBJ whole genome shotgun (WGS) entry which is preliminary data.</text>
</comment>
<dbReference type="InterPro" id="IPR048300">
    <property type="entry name" value="TACO1_YebC-like_2nd/3rd_dom"/>
</dbReference>
<feature type="domain" description="TACO1/YebC-like N-terminal" evidence="4">
    <location>
        <begin position="36"/>
        <end position="106"/>
    </location>
</feature>
<keyword evidence="6" id="KW-1185">Reference proteome</keyword>
<dbReference type="Proteomes" id="UP000803884">
    <property type="component" value="Unassembled WGS sequence"/>
</dbReference>
<dbReference type="RefSeq" id="XP_069227741.1">
    <property type="nucleotide sequence ID" value="XM_069375532.1"/>
</dbReference>
<dbReference type="Gene3D" id="3.30.70.980">
    <property type="match status" value="2"/>
</dbReference>
<gene>
    <name evidence="5" type="ORF">WHR41_06927</name>
</gene>
<proteinExistence type="inferred from homology"/>
<evidence type="ECO:0000256" key="1">
    <source>
        <dbReference type="ARBA" id="ARBA00004173"/>
    </source>
</evidence>
<dbReference type="EMBL" id="JAAQHG020000024">
    <property type="protein sequence ID" value="KAL1584635.1"/>
    <property type="molecule type" value="Genomic_DNA"/>
</dbReference>
<reference evidence="5 6" key="1">
    <citation type="journal article" date="2020" name="Microbiol. Resour. Announc.">
        <title>Draft Genome Sequence of a Cladosporium Species Isolated from the Mesophotic Ascidian Didemnum maculosum.</title>
        <authorList>
            <person name="Gioti A."/>
            <person name="Siaperas R."/>
            <person name="Nikolaivits E."/>
            <person name="Le Goff G."/>
            <person name="Ouazzani J."/>
            <person name="Kotoulas G."/>
            <person name="Topakas E."/>
        </authorList>
    </citation>
    <scope>NUCLEOTIDE SEQUENCE [LARGE SCALE GENOMIC DNA]</scope>
    <source>
        <strain evidence="5 6">TM138-S3</strain>
    </source>
</reference>
<dbReference type="Pfam" id="PF01709">
    <property type="entry name" value="Transcrip_reg"/>
    <property type="match status" value="1"/>
</dbReference>
<comment type="similarity">
    <text evidence="2">Belongs to the TACO1 family.</text>
</comment>
<evidence type="ECO:0000259" key="3">
    <source>
        <dbReference type="Pfam" id="PF01709"/>
    </source>
</evidence>
<dbReference type="AlphaFoldDB" id="A0AB34KMT4"/>
<sequence length="293" mass="31113">MAPSRGIRLLSTASRAPSAVWGRQLSTSSIRLSGHNRWSKIKHDKGKADAFKNRQRSIFAQEIATASKLFGPEPGGNPKLADLITKAKKEGFAKASIEAAIARGQGRSLDGATLESVTVEGMLPNNVGVIVECETDNKLRTLADVRLVIKENGGAATPSSYLFEKKGRIVFEQKGGVGMDEVMEPALDAGATDVDELEDGSVVVFAAPEDTKAVGEAVSEALGIQVKTSSIIWDPNEETKTPVASEDAAQDLSAFIDDMMDREATVQAISMNVAQGGLALNAWQDLQARLSSS</sequence>
<dbReference type="Pfam" id="PF20772">
    <property type="entry name" value="TACO1_YebC_N"/>
    <property type="match status" value="1"/>
</dbReference>
<dbReference type="InterPro" id="IPR002876">
    <property type="entry name" value="Transcrip_reg_TACO1-like"/>
</dbReference>
<dbReference type="GO" id="GO:0005739">
    <property type="term" value="C:mitochondrion"/>
    <property type="evidence" value="ECO:0007669"/>
    <property type="project" value="UniProtKB-SubCell"/>
</dbReference>
<dbReference type="GeneID" id="96008370"/>
<dbReference type="InterPro" id="IPR049083">
    <property type="entry name" value="TACO1_YebC_N"/>
</dbReference>
<evidence type="ECO:0000313" key="5">
    <source>
        <dbReference type="EMBL" id="KAL1584635.1"/>
    </source>
</evidence>
<name>A0AB34KMT4_9PEZI</name>
<dbReference type="PANTHER" id="PTHR12532">
    <property type="entry name" value="TRANSLATIONAL ACTIVATOR OF CYTOCHROME C OXIDASE 1"/>
    <property type="match status" value="1"/>
</dbReference>
<evidence type="ECO:0000256" key="2">
    <source>
        <dbReference type="ARBA" id="ARBA00008724"/>
    </source>
</evidence>
<evidence type="ECO:0000259" key="4">
    <source>
        <dbReference type="Pfam" id="PF20772"/>
    </source>
</evidence>
<evidence type="ECO:0000313" key="6">
    <source>
        <dbReference type="Proteomes" id="UP000803884"/>
    </source>
</evidence>
<dbReference type="PANTHER" id="PTHR12532:SF0">
    <property type="entry name" value="TRANSLATIONAL ACTIVATOR OF CYTOCHROME C OXIDASE 1"/>
    <property type="match status" value="1"/>
</dbReference>
<accession>A0AB34KMT4</accession>